<evidence type="ECO:0000313" key="3">
    <source>
        <dbReference type="EMBL" id="MCP8937859.1"/>
    </source>
</evidence>
<evidence type="ECO:0000256" key="1">
    <source>
        <dbReference type="ARBA" id="ARBA00022741"/>
    </source>
</evidence>
<protein>
    <submittedName>
        <fullName evidence="3">AAA family ATPase</fullName>
    </submittedName>
</protein>
<sequence>MNALIVHPHSTDGKVALLAHLLERLHHAVQYVDNLDELSKQASSGTNPAIVVIPNLPPLTTTPRQIAGLAETLNRHFFVYVSDDISSDDYKALIRSGSAEWVTWKSAVTELADITRRRGEQNGAKSGAAAGPPHAVVSFVGTVGGGGNTTLAMETGIALASGKAGERMKVALVDLDFQRSVVCDYLDVQPRLDLQELLHNPERLDEYLLDIFTTKHPSGLDIFAAPPSNIALDSVQPTVVYALLDQLFERYPLVLLDVPAMWMPWTGAIISNSDEVVVTGRYSVPAIKQIVYNLRGLEELKVSKERTLVVVNHCERKLIGGVARNQEMDGALTGFRVEYVQADVPFATECVNTGESMLQKSPVRGVCRDIKRVAKLVSAVTPRSHAAVAKAS</sequence>
<keyword evidence="2" id="KW-0067">ATP-binding</keyword>
<evidence type="ECO:0000256" key="2">
    <source>
        <dbReference type="ARBA" id="ARBA00022840"/>
    </source>
</evidence>
<dbReference type="InterPro" id="IPR050625">
    <property type="entry name" value="ParA/MinD_ATPase"/>
</dbReference>
<dbReference type="Gene3D" id="3.40.50.300">
    <property type="entry name" value="P-loop containing nucleotide triphosphate hydrolases"/>
    <property type="match status" value="1"/>
</dbReference>
<comment type="caution">
    <text evidence="3">The sequence shown here is derived from an EMBL/GenBank/DDBJ whole genome shotgun (WGS) entry which is preliminary data.</text>
</comment>
<evidence type="ECO:0000313" key="4">
    <source>
        <dbReference type="Proteomes" id="UP001205890"/>
    </source>
</evidence>
<name>A0ABT1L8Q4_9HYPH</name>
<dbReference type="RefSeq" id="WP_254739230.1">
    <property type="nucleotide sequence ID" value="NZ_JANCLU010000003.1"/>
</dbReference>
<accession>A0ABT1L8Q4</accession>
<reference evidence="3 4" key="1">
    <citation type="submission" date="2022-07" db="EMBL/GenBank/DDBJ databases">
        <authorList>
            <person name="Li W.-J."/>
            <person name="Deng Q.-Q."/>
        </authorList>
    </citation>
    <scope>NUCLEOTIDE SEQUENCE [LARGE SCALE GENOMIC DNA]</scope>
    <source>
        <strain evidence="3 4">SYSU M60028</strain>
    </source>
</reference>
<gene>
    <name evidence="3" type="ORF">NK718_04975</name>
</gene>
<dbReference type="Proteomes" id="UP001205890">
    <property type="component" value="Unassembled WGS sequence"/>
</dbReference>
<dbReference type="EMBL" id="JANCLU010000003">
    <property type="protein sequence ID" value="MCP8937859.1"/>
    <property type="molecule type" value="Genomic_DNA"/>
</dbReference>
<keyword evidence="4" id="KW-1185">Reference proteome</keyword>
<dbReference type="InterPro" id="IPR027417">
    <property type="entry name" value="P-loop_NTPase"/>
</dbReference>
<organism evidence="3 4">
    <name type="scientific">Alsobacter ponti</name>
    <dbReference type="NCBI Taxonomy" id="2962936"/>
    <lineage>
        <taxon>Bacteria</taxon>
        <taxon>Pseudomonadati</taxon>
        <taxon>Pseudomonadota</taxon>
        <taxon>Alphaproteobacteria</taxon>
        <taxon>Hyphomicrobiales</taxon>
        <taxon>Alsobacteraceae</taxon>
        <taxon>Alsobacter</taxon>
    </lineage>
</organism>
<dbReference type="PANTHER" id="PTHR43384">
    <property type="entry name" value="SEPTUM SITE-DETERMINING PROTEIN MIND HOMOLOG, CHLOROPLASTIC-RELATED"/>
    <property type="match status" value="1"/>
</dbReference>
<keyword evidence="1" id="KW-0547">Nucleotide-binding</keyword>
<dbReference type="SUPFAM" id="SSF52540">
    <property type="entry name" value="P-loop containing nucleoside triphosphate hydrolases"/>
    <property type="match status" value="1"/>
</dbReference>
<dbReference type="PANTHER" id="PTHR43384:SF6">
    <property type="entry name" value="SEPTUM SITE-DETERMINING PROTEIN MIND HOMOLOG, CHLOROPLASTIC"/>
    <property type="match status" value="1"/>
</dbReference>
<proteinExistence type="predicted"/>